<dbReference type="FunFam" id="3.90.70.10:FF:000006">
    <property type="entry name" value="Cathepsin S"/>
    <property type="match status" value="1"/>
</dbReference>
<keyword evidence="2" id="KW-0645">Protease</keyword>
<feature type="chain" id="PRO_5028310351" description="cathepsin L" evidence="10">
    <location>
        <begin position="17"/>
        <end position="328"/>
    </location>
</feature>
<comment type="subunit">
    <text evidence="9">Dimer of a heavy and a light chain linked by disulfide bonds.</text>
</comment>
<dbReference type="SMART" id="SM00645">
    <property type="entry name" value="Pept_C1"/>
    <property type="match status" value="1"/>
</dbReference>
<evidence type="ECO:0000256" key="7">
    <source>
        <dbReference type="ARBA" id="ARBA00036319"/>
    </source>
</evidence>
<comment type="catalytic activity">
    <reaction evidence="7">
        <text>Specificity close to that of papain. As compared to cathepsin B, cathepsin L exhibits higher activity toward protein substrates, but has little activity on Z-Arg-Arg-NHMec, and no peptidyl-dipeptidase activity.</text>
        <dbReference type="EC" id="3.4.22.15"/>
    </reaction>
</comment>
<dbReference type="AlphaFoldDB" id="A0A6P8WNN2"/>
<keyword evidence="6" id="KW-1015">Disulfide bond</keyword>
<dbReference type="Pfam" id="PF00112">
    <property type="entry name" value="Peptidase_C1"/>
    <property type="match status" value="1"/>
</dbReference>
<evidence type="ECO:0000259" key="12">
    <source>
        <dbReference type="SMART" id="SM00848"/>
    </source>
</evidence>
<dbReference type="PROSITE" id="PS00639">
    <property type="entry name" value="THIOL_PROTEASE_HIS"/>
    <property type="match status" value="1"/>
</dbReference>
<evidence type="ECO:0000256" key="10">
    <source>
        <dbReference type="SAM" id="SignalP"/>
    </source>
</evidence>
<comment type="similarity">
    <text evidence="1">Belongs to the peptidase C1 family.</text>
</comment>
<evidence type="ECO:0000256" key="4">
    <source>
        <dbReference type="ARBA" id="ARBA00022807"/>
    </source>
</evidence>
<evidence type="ECO:0000256" key="3">
    <source>
        <dbReference type="ARBA" id="ARBA00022801"/>
    </source>
</evidence>
<organism evidence="13 14">
    <name type="scientific">Drosophila albomicans</name>
    <name type="common">Fruit fly</name>
    <dbReference type="NCBI Taxonomy" id="7291"/>
    <lineage>
        <taxon>Eukaryota</taxon>
        <taxon>Metazoa</taxon>
        <taxon>Ecdysozoa</taxon>
        <taxon>Arthropoda</taxon>
        <taxon>Hexapoda</taxon>
        <taxon>Insecta</taxon>
        <taxon>Pterygota</taxon>
        <taxon>Neoptera</taxon>
        <taxon>Endopterygota</taxon>
        <taxon>Diptera</taxon>
        <taxon>Brachycera</taxon>
        <taxon>Muscomorpha</taxon>
        <taxon>Ephydroidea</taxon>
        <taxon>Drosophilidae</taxon>
        <taxon>Drosophila</taxon>
    </lineage>
</organism>
<dbReference type="PROSITE" id="PS00139">
    <property type="entry name" value="THIOL_PROTEASE_CYS"/>
    <property type="match status" value="1"/>
</dbReference>
<evidence type="ECO:0000256" key="5">
    <source>
        <dbReference type="ARBA" id="ARBA00023145"/>
    </source>
</evidence>
<proteinExistence type="inferred from homology"/>
<dbReference type="PRINTS" id="PR00705">
    <property type="entry name" value="PAPAIN"/>
</dbReference>
<dbReference type="SMART" id="SM00848">
    <property type="entry name" value="Inhibitor_I29"/>
    <property type="match status" value="1"/>
</dbReference>
<accession>A0A6P8WNN2</accession>
<keyword evidence="4" id="KW-0788">Thiol protease</keyword>
<dbReference type="InterPro" id="IPR038765">
    <property type="entry name" value="Papain-like_cys_pep_sf"/>
</dbReference>
<dbReference type="InterPro" id="IPR025660">
    <property type="entry name" value="Pept_his_AS"/>
</dbReference>
<dbReference type="PANTHER" id="PTHR12411">
    <property type="entry name" value="CYSTEINE PROTEASE FAMILY C1-RELATED"/>
    <property type="match status" value="1"/>
</dbReference>
<reference evidence="14" key="1">
    <citation type="submission" date="2025-08" db="UniProtKB">
        <authorList>
            <consortium name="RefSeq"/>
        </authorList>
    </citation>
    <scope>IDENTIFICATION</scope>
    <source>
        <strain evidence="14">15112-1751.03</strain>
        <tissue evidence="14">Whole Adult</tissue>
    </source>
</reference>
<dbReference type="InterPro" id="IPR013201">
    <property type="entry name" value="Prot_inhib_I29"/>
</dbReference>
<dbReference type="CDD" id="cd02248">
    <property type="entry name" value="Peptidase_C1A"/>
    <property type="match status" value="1"/>
</dbReference>
<feature type="domain" description="Peptidase C1A papain C-terminal" evidence="11">
    <location>
        <begin position="116"/>
        <end position="327"/>
    </location>
</feature>
<keyword evidence="3" id="KW-0378">Hydrolase</keyword>
<dbReference type="InterPro" id="IPR013128">
    <property type="entry name" value="Peptidase_C1A"/>
</dbReference>
<feature type="signal peptide" evidence="10">
    <location>
        <begin position="1"/>
        <end position="16"/>
    </location>
</feature>
<dbReference type="InterPro" id="IPR000668">
    <property type="entry name" value="Peptidase_C1A_C"/>
</dbReference>
<dbReference type="RefSeq" id="XP_034104204.1">
    <property type="nucleotide sequence ID" value="XM_034248313.2"/>
</dbReference>
<dbReference type="GO" id="GO:0006508">
    <property type="term" value="P:proteolysis"/>
    <property type="evidence" value="ECO:0007669"/>
    <property type="project" value="UniProtKB-KW"/>
</dbReference>
<dbReference type="GO" id="GO:0004197">
    <property type="term" value="F:cysteine-type endopeptidase activity"/>
    <property type="evidence" value="ECO:0007669"/>
    <property type="project" value="UniProtKB-EC"/>
</dbReference>
<dbReference type="OrthoDB" id="7859669at2759"/>
<gene>
    <name evidence="14" type="primary">LOC117567995</name>
</gene>
<evidence type="ECO:0000313" key="13">
    <source>
        <dbReference type="Proteomes" id="UP000515160"/>
    </source>
</evidence>
<dbReference type="GeneID" id="117567995"/>
<sequence>MKAVILVLVLVTVVQATSLKDILKAEFNAFKLRHHKAYKDASEELKRLKIFVENKKLIDSHNKRFTAGEETYKMGINQFSDLDSKEFQEVVLSSINPYNLTFDTNQIYTPSPTIKLPESIDWREKGAVTKVKSQGDCESCWAFAAIGTLEGHHFIKYQQLVSLSEQNLVDCDTTNGGCSRGWTEKALIYIKDNGGVNTEDSYPYEGIDGECRFNVENIGAKVTGTVGVQRDNESALAAAVAEKGPISVAIDASFFQHYEGGVLDEPLCQGEVNHGVVVVGYGRDDIGGDYWLVKNSWAESWGENGYIRMARNKDNQCSIAKYGVYPLV</sequence>
<dbReference type="Gene3D" id="3.90.70.10">
    <property type="entry name" value="Cysteine proteinases"/>
    <property type="match status" value="1"/>
</dbReference>
<dbReference type="PROSITE" id="PS00640">
    <property type="entry name" value="THIOL_PROTEASE_ASN"/>
    <property type="match status" value="1"/>
</dbReference>
<dbReference type="Pfam" id="PF08246">
    <property type="entry name" value="Inhibitor_I29"/>
    <property type="match status" value="1"/>
</dbReference>
<evidence type="ECO:0000259" key="11">
    <source>
        <dbReference type="SMART" id="SM00645"/>
    </source>
</evidence>
<evidence type="ECO:0000256" key="9">
    <source>
        <dbReference type="ARBA" id="ARBA00063237"/>
    </source>
</evidence>
<evidence type="ECO:0000256" key="6">
    <source>
        <dbReference type="ARBA" id="ARBA00023157"/>
    </source>
</evidence>
<keyword evidence="13" id="KW-1185">Reference proteome</keyword>
<name>A0A6P8WNN2_DROAB</name>
<evidence type="ECO:0000313" key="14">
    <source>
        <dbReference type="RefSeq" id="XP_034104204.1"/>
    </source>
</evidence>
<evidence type="ECO:0000256" key="1">
    <source>
        <dbReference type="ARBA" id="ARBA00008455"/>
    </source>
</evidence>
<dbReference type="InterPro" id="IPR039417">
    <property type="entry name" value="Peptidase_C1A_papain-like"/>
</dbReference>
<feature type="domain" description="Cathepsin propeptide inhibitor" evidence="12">
    <location>
        <begin position="27"/>
        <end position="87"/>
    </location>
</feature>
<evidence type="ECO:0000256" key="2">
    <source>
        <dbReference type="ARBA" id="ARBA00022670"/>
    </source>
</evidence>
<keyword evidence="10" id="KW-0732">Signal</keyword>
<protein>
    <recommendedName>
        <fullName evidence="8">cathepsin L</fullName>
        <ecNumber evidence="8">3.4.22.15</ecNumber>
    </recommendedName>
</protein>
<dbReference type="InterPro" id="IPR025661">
    <property type="entry name" value="Pept_asp_AS"/>
</dbReference>
<dbReference type="Proteomes" id="UP000515160">
    <property type="component" value="Unplaced"/>
</dbReference>
<dbReference type="EC" id="3.4.22.15" evidence="8"/>
<dbReference type="SUPFAM" id="SSF54001">
    <property type="entry name" value="Cysteine proteinases"/>
    <property type="match status" value="1"/>
</dbReference>
<dbReference type="InterPro" id="IPR000169">
    <property type="entry name" value="Pept_cys_AS"/>
</dbReference>
<keyword evidence="5" id="KW-0865">Zymogen</keyword>
<evidence type="ECO:0000256" key="8">
    <source>
        <dbReference type="ARBA" id="ARBA00038911"/>
    </source>
</evidence>